<gene>
    <name evidence="1" type="ORF">H3Z74_16755</name>
</gene>
<dbReference type="PROSITE" id="PS51257">
    <property type="entry name" value="PROKAR_LIPOPROTEIN"/>
    <property type="match status" value="1"/>
</dbReference>
<dbReference type="Proteomes" id="UP000516148">
    <property type="component" value="Chromosome"/>
</dbReference>
<organism evidence="1 2">
    <name type="scientific">Sphingomonas alpina</name>
    <dbReference type="NCBI Taxonomy" id="653931"/>
    <lineage>
        <taxon>Bacteria</taxon>
        <taxon>Pseudomonadati</taxon>
        <taxon>Pseudomonadota</taxon>
        <taxon>Alphaproteobacteria</taxon>
        <taxon>Sphingomonadales</taxon>
        <taxon>Sphingomonadaceae</taxon>
        <taxon>Sphingomonas</taxon>
    </lineage>
</organism>
<dbReference type="RefSeq" id="WP_187760716.1">
    <property type="nucleotide sequence ID" value="NZ_CP061038.1"/>
</dbReference>
<dbReference type="EMBL" id="CP061038">
    <property type="protein sequence ID" value="QNQ08388.1"/>
    <property type="molecule type" value="Genomic_DNA"/>
</dbReference>
<sequence>MGGIARTALGLGTAVTAFVISTACGSPEGMSTALASLAGSFAGNVSAGLFGKIVDDSLDSVAGQLARAGDSHLPINHDVARALRRSHMDALKFVTDRYREHLPPYGPVDAAIAGHFLRAVYDWCERERDRADNSGFIVDTEIAAERERLRSFLDQGDPGDQDIRGRVVEDALDELTGVLTQAGVEIPLEFLPWFSGGRISGPAGWRPPMPILPIE</sequence>
<dbReference type="AlphaFoldDB" id="A0A7H0LFD5"/>
<reference evidence="1 2" key="1">
    <citation type="submission" date="2020-09" db="EMBL/GenBank/DDBJ databases">
        <title>Sphingomonas sp., a new species isolated from pork steak.</title>
        <authorList>
            <person name="Heidler von Heilborn D."/>
        </authorList>
    </citation>
    <scope>NUCLEOTIDE SEQUENCE [LARGE SCALE GENOMIC DNA]</scope>
    <source>
        <strain evidence="2">S8-3T</strain>
    </source>
</reference>
<accession>A0A7H0LFD5</accession>
<dbReference type="KEGG" id="spap:H3Z74_16755"/>
<name>A0A7H0LFD5_9SPHN</name>
<proteinExistence type="predicted"/>
<evidence type="ECO:0000313" key="2">
    <source>
        <dbReference type="Proteomes" id="UP000516148"/>
    </source>
</evidence>
<evidence type="ECO:0000313" key="1">
    <source>
        <dbReference type="EMBL" id="QNQ08388.1"/>
    </source>
</evidence>
<keyword evidence="2" id="KW-1185">Reference proteome</keyword>
<protein>
    <submittedName>
        <fullName evidence="1">Uncharacterized protein</fullName>
    </submittedName>
</protein>